<sequence>MLRRTMPTLMTVRGSASFRATALFRPRSVLLLADPAVPEAAIIAANLAAGGFKGRLHVIGMAAEGLEPAESVEALPEAPDLAVLCLPPAMLEPAMAALAARGCFAAVVPVAAPDLAAISARTGVKALGQGSFGLCVPRIGLNASLAHIQPANGKLALVTQSAALARAVLDWAAAEAVGFSHVIGIGGNASIGFAMALDWLARDAETGAVLLDIRRIRNRRAFISAARAVARTRPVVAIRAGGRSADASGIGDAVMEAALRRAGVLRVSGLEDLLSAAETLARVRPRVGGGPDSLRGDRIAIVTNGIGMGHLAADAVLAGGGRLAQLSPETLAAFQLLLPPDWQAGNPLSLGPGSGPQLAEAATMLAALPEVDAVVALHAPAPQDGGEVAAEAMIAAARTGGQRAAPVLVSWAGQATAGPQRQAMARAGLAAFETPEAAVRGALHLAKDRRNRAAAAELPSREVLEVAPDRASVRRIIEGARAAYRRVLTEEEGLGVLAAYGIPTVPGRRAGGAQEAADAAAMLGFPAVLKVLSPDLRHKSEVGGVTVGLASAAAVKAEAEAMLARVRAKRPQARIEGFLVQRQAARALELRLRLGDDAMFGPWIGFGYGGTVADLAEDEAYDLPPLNLALAGQLMARSRTARLMAGYRDRPPVDQAAVADALVRLSQIAVDFPEIAELTVNPLFADSCGVLAADAHLSLRPEDEPGVLAIPPFPAELTRSWQARSGEVLTIRPVRPEDAEAHGEFFHTLAPEDIRWRFFSPLKELSPTLTARLTQIDYDREIAFVATRRRPDGREETIGVSRLIRDPAEPTSAEFAVVVSRSMKGQGLGRHLMERLFEWGRANGVRDILGHVLADNAPMLAFVRALGMTVKRSPDEEDVMEARLVL</sequence>
<keyword evidence="4" id="KW-0067">ATP-binding</keyword>
<dbReference type="FunFam" id="3.30.1490.20:FF:000020">
    <property type="entry name" value="Protein lysine acetyltransferase"/>
    <property type="match status" value="1"/>
</dbReference>
<dbReference type="InterPro" id="IPR000182">
    <property type="entry name" value="GNAT_dom"/>
</dbReference>
<evidence type="ECO:0000256" key="3">
    <source>
        <dbReference type="ARBA" id="ARBA00022741"/>
    </source>
</evidence>
<comment type="similarity">
    <text evidence="5">In the N-terminal section; belongs to the acetate CoA ligase alpha subunit family.</text>
</comment>
<evidence type="ECO:0000256" key="4">
    <source>
        <dbReference type="ARBA" id="ARBA00022840"/>
    </source>
</evidence>
<keyword evidence="8" id="KW-1185">Reference proteome</keyword>
<dbReference type="SMART" id="SM00881">
    <property type="entry name" value="CoA_binding"/>
    <property type="match status" value="1"/>
</dbReference>
<dbReference type="Gene3D" id="3.40.50.261">
    <property type="entry name" value="Succinyl-CoA synthetase domains"/>
    <property type="match status" value="2"/>
</dbReference>
<reference evidence="7 8" key="1">
    <citation type="submission" date="2019-03" db="EMBL/GenBank/DDBJ databases">
        <title>Paracraurococcus aquatilis NE82 genome sequence.</title>
        <authorList>
            <person name="Zhao Y."/>
            <person name="Du Z."/>
        </authorList>
    </citation>
    <scope>NUCLEOTIDE SEQUENCE [LARGE SCALE GENOMIC DNA]</scope>
    <source>
        <strain evidence="7 8">NE82</strain>
    </source>
</reference>
<dbReference type="AlphaFoldDB" id="A0A4R4D5Z7"/>
<dbReference type="GO" id="GO:0016747">
    <property type="term" value="F:acyltransferase activity, transferring groups other than amino-acyl groups"/>
    <property type="evidence" value="ECO:0007669"/>
    <property type="project" value="InterPro"/>
</dbReference>
<feature type="domain" description="N-acetyltransferase" evidence="6">
    <location>
        <begin position="729"/>
        <end position="885"/>
    </location>
</feature>
<accession>A0A4R4D5Z7</accession>
<dbReference type="Gene3D" id="3.40.630.30">
    <property type="match status" value="1"/>
</dbReference>
<comment type="caution">
    <text evidence="7">The sequence shown here is derived from an EMBL/GenBank/DDBJ whole genome shotgun (WGS) entry which is preliminary data.</text>
</comment>
<evidence type="ECO:0000256" key="2">
    <source>
        <dbReference type="ARBA" id="ARBA00022598"/>
    </source>
</evidence>
<dbReference type="InterPro" id="IPR016102">
    <property type="entry name" value="Succinyl-CoA_synth-like"/>
</dbReference>
<dbReference type="InterPro" id="IPR016181">
    <property type="entry name" value="Acyl_CoA_acyltransferase"/>
</dbReference>
<gene>
    <name evidence="7" type="ORF">EXY23_22385</name>
</gene>
<dbReference type="SUPFAM" id="SSF51735">
    <property type="entry name" value="NAD(P)-binding Rossmann-fold domains"/>
    <property type="match status" value="1"/>
</dbReference>
<dbReference type="Gene3D" id="3.30.470.20">
    <property type="entry name" value="ATP-grasp fold, B domain"/>
    <property type="match status" value="1"/>
</dbReference>
<proteinExistence type="inferred from homology"/>
<evidence type="ECO:0000313" key="8">
    <source>
        <dbReference type="Proteomes" id="UP000295023"/>
    </source>
</evidence>
<dbReference type="PANTHER" id="PTHR43334">
    <property type="entry name" value="ACETATE--COA LIGASE [ADP-FORMING]"/>
    <property type="match status" value="1"/>
</dbReference>
<protein>
    <submittedName>
        <fullName evidence="7">Bifunctional acyl-CoA synthetase/GNAT family N-acetyltransferase</fullName>
    </submittedName>
</protein>
<dbReference type="Pfam" id="PF19045">
    <property type="entry name" value="Ligase_CoA_2"/>
    <property type="match status" value="1"/>
</dbReference>
<dbReference type="InterPro" id="IPR036291">
    <property type="entry name" value="NAD(P)-bd_dom_sf"/>
</dbReference>
<organism evidence="7 8">
    <name type="scientific">Roseicella aquatilis</name>
    <dbReference type="NCBI Taxonomy" id="2527868"/>
    <lineage>
        <taxon>Bacteria</taxon>
        <taxon>Pseudomonadati</taxon>
        <taxon>Pseudomonadota</taxon>
        <taxon>Alphaproteobacteria</taxon>
        <taxon>Acetobacterales</taxon>
        <taxon>Roseomonadaceae</taxon>
        <taxon>Roseicella</taxon>
    </lineage>
</organism>
<keyword evidence="2" id="KW-0436">Ligase</keyword>
<dbReference type="Gene3D" id="3.40.50.720">
    <property type="entry name" value="NAD(P)-binding Rossmann-like Domain"/>
    <property type="match status" value="1"/>
</dbReference>
<dbReference type="OrthoDB" id="9807426at2"/>
<evidence type="ECO:0000256" key="5">
    <source>
        <dbReference type="ARBA" id="ARBA00060888"/>
    </source>
</evidence>
<dbReference type="Pfam" id="PF13607">
    <property type="entry name" value="Succ_CoA_lig"/>
    <property type="match status" value="1"/>
</dbReference>
<dbReference type="PROSITE" id="PS51186">
    <property type="entry name" value="GNAT"/>
    <property type="match status" value="1"/>
</dbReference>
<dbReference type="Pfam" id="PF13549">
    <property type="entry name" value="ATP-grasp_5"/>
    <property type="match status" value="1"/>
</dbReference>
<keyword evidence="7" id="KW-0808">Transferase</keyword>
<dbReference type="GO" id="GO:0006099">
    <property type="term" value="P:tricarboxylic acid cycle"/>
    <property type="evidence" value="ECO:0007669"/>
    <property type="project" value="UniProtKB-KW"/>
</dbReference>
<dbReference type="Proteomes" id="UP000295023">
    <property type="component" value="Unassembled WGS sequence"/>
</dbReference>
<dbReference type="Gene3D" id="3.30.1490.20">
    <property type="entry name" value="ATP-grasp fold, A domain"/>
    <property type="match status" value="1"/>
</dbReference>
<evidence type="ECO:0000256" key="1">
    <source>
        <dbReference type="ARBA" id="ARBA00022532"/>
    </source>
</evidence>
<evidence type="ECO:0000313" key="7">
    <source>
        <dbReference type="EMBL" id="TCZ55107.1"/>
    </source>
</evidence>
<dbReference type="InterPro" id="IPR032875">
    <property type="entry name" value="Succ_CoA_lig_flav_dom"/>
</dbReference>
<keyword evidence="1" id="KW-0816">Tricarboxylic acid cycle</keyword>
<dbReference type="InterPro" id="IPR051538">
    <property type="entry name" value="Acyl-CoA_Synth/Transferase"/>
</dbReference>
<dbReference type="PANTHER" id="PTHR43334:SF1">
    <property type="entry name" value="3-HYDROXYPROPIONATE--COA LIGASE [ADP-FORMING]"/>
    <property type="match status" value="1"/>
</dbReference>
<dbReference type="SUPFAM" id="SSF55729">
    <property type="entry name" value="Acyl-CoA N-acyltransferases (Nat)"/>
    <property type="match status" value="1"/>
</dbReference>
<dbReference type="InterPro" id="IPR043938">
    <property type="entry name" value="Ligase_CoA_dom"/>
</dbReference>
<dbReference type="GO" id="GO:0005524">
    <property type="term" value="F:ATP binding"/>
    <property type="evidence" value="ECO:0007669"/>
    <property type="project" value="UniProtKB-KW"/>
</dbReference>
<dbReference type="InterPro" id="IPR003781">
    <property type="entry name" value="CoA-bd"/>
</dbReference>
<dbReference type="SUPFAM" id="SSF52210">
    <property type="entry name" value="Succinyl-CoA synthetase domains"/>
    <property type="match status" value="2"/>
</dbReference>
<dbReference type="CDD" id="cd04301">
    <property type="entry name" value="NAT_SF"/>
    <property type="match status" value="1"/>
</dbReference>
<name>A0A4R4D5Z7_9PROT</name>
<dbReference type="Pfam" id="PF00583">
    <property type="entry name" value="Acetyltransf_1"/>
    <property type="match status" value="1"/>
</dbReference>
<keyword evidence="3" id="KW-0547">Nucleotide-binding</keyword>
<dbReference type="GO" id="GO:0043758">
    <property type="term" value="F:acetate-CoA ligase (ADP-forming) activity"/>
    <property type="evidence" value="ECO:0007669"/>
    <property type="project" value="InterPro"/>
</dbReference>
<dbReference type="InterPro" id="IPR013815">
    <property type="entry name" value="ATP_grasp_subdomain_1"/>
</dbReference>
<dbReference type="SUPFAM" id="SSF56059">
    <property type="entry name" value="Glutathione synthetase ATP-binding domain-like"/>
    <property type="match status" value="1"/>
</dbReference>
<evidence type="ECO:0000259" key="6">
    <source>
        <dbReference type="PROSITE" id="PS51186"/>
    </source>
</evidence>
<dbReference type="EMBL" id="SKBM01000029">
    <property type="protein sequence ID" value="TCZ55107.1"/>
    <property type="molecule type" value="Genomic_DNA"/>
</dbReference>